<keyword evidence="2" id="KW-1185">Reference proteome</keyword>
<protein>
    <submittedName>
        <fullName evidence="1">Uncharacterized protein</fullName>
    </submittedName>
</protein>
<dbReference type="KEGG" id="vpi:BW732_01875"/>
<dbReference type="STRING" id="633807.BW732_01875"/>
<dbReference type="InterPro" id="IPR050179">
    <property type="entry name" value="Trans_hexapeptide_repeat"/>
</dbReference>
<dbReference type="PANTHER" id="PTHR43300">
    <property type="entry name" value="ACETYLTRANSFERASE"/>
    <property type="match status" value="1"/>
</dbReference>
<dbReference type="SUPFAM" id="SSF51161">
    <property type="entry name" value="Trimeric LpxA-like enzymes"/>
    <property type="match status" value="1"/>
</dbReference>
<dbReference type="OrthoDB" id="9794407at2"/>
<name>A0A1Q2D477_9ENTE</name>
<dbReference type="NCBIfam" id="TIGR03570">
    <property type="entry name" value="NeuD_NnaD"/>
    <property type="match status" value="1"/>
</dbReference>
<sequence length="209" mass="22773">MKRLIIIGAGGHGKVCANIAFDMKKWDSIEFIDDNYSVLKKCLEFKIIGSMEDLPMLPDDYDYFVAIGNNEVRKKIIVELEKMHKKIATLIHPTATIGLNVLIKEGTSIHQNVTINVDSTIGKGCIINTATIVEHENTINDFVHLSPNVALGGQVSIGSQTWIGIGSTIINNVSIGNDIIVGAASLVLQNIEESNKVYYGIVKNGGKHT</sequence>
<reference evidence="1 2" key="1">
    <citation type="journal article" date="2010" name="Int. J. Syst. Evol. Microbiol.">
        <title>Vagococcus penaei sp. nov., isolated from spoilage microbiota of cooked shrimp (Penaeus vannamei).</title>
        <authorList>
            <person name="Jaffres E."/>
            <person name="Prevost H."/>
            <person name="Rossero A."/>
            <person name="Joffraud J.J."/>
            <person name="Dousset X."/>
        </authorList>
    </citation>
    <scope>NUCLEOTIDE SEQUENCE [LARGE SCALE GENOMIC DNA]</scope>
    <source>
        <strain evidence="1 2">CD276</strain>
    </source>
</reference>
<accession>A0A1Q2D477</accession>
<dbReference type="CDD" id="cd03360">
    <property type="entry name" value="LbH_AT_putative"/>
    <property type="match status" value="1"/>
</dbReference>
<evidence type="ECO:0000313" key="2">
    <source>
        <dbReference type="Proteomes" id="UP000188246"/>
    </source>
</evidence>
<dbReference type="InterPro" id="IPR020019">
    <property type="entry name" value="AcTrfase_PglD-like"/>
</dbReference>
<dbReference type="Gene3D" id="3.40.50.20">
    <property type="match status" value="1"/>
</dbReference>
<dbReference type="EMBL" id="CP019609">
    <property type="protein sequence ID" value="AQP53097.1"/>
    <property type="molecule type" value="Genomic_DNA"/>
</dbReference>
<gene>
    <name evidence="1" type="ORF">BW732_01875</name>
</gene>
<dbReference type="AlphaFoldDB" id="A0A1Q2D477"/>
<proteinExistence type="predicted"/>
<dbReference type="Gene3D" id="2.160.10.10">
    <property type="entry name" value="Hexapeptide repeat proteins"/>
    <property type="match status" value="1"/>
</dbReference>
<dbReference type="InterPro" id="IPR041561">
    <property type="entry name" value="PglD_N"/>
</dbReference>
<dbReference type="Pfam" id="PF17836">
    <property type="entry name" value="PglD_N"/>
    <property type="match status" value="1"/>
</dbReference>
<dbReference type="InterPro" id="IPR011004">
    <property type="entry name" value="Trimer_LpxA-like_sf"/>
</dbReference>
<evidence type="ECO:0000313" key="1">
    <source>
        <dbReference type="EMBL" id="AQP53097.1"/>
    </source>
</evidence>
<organism evidence="1 2">
    <name type="scientific">Vagococcus penaei</name>
    <dbReference type="NCBI Taxonomy" id="633807"/>
    <lineage>
        <taxon>Bacteria</taxon>
        <taxon>Bacillati</taxon>
        <taxon>Bacillota</taxon>
        <taxon>Bacilli</taxon>
        <taxon>Lactobacillales</taxon>
        <taxon>Enterococcaceae</taxon>
        <taxon>Vagococcus</taxon>
    </lineage>
</organism>
<dbReference type="RefSeq" id="WP_077275194.1">
    <property type="nucleotide sequence ID" value="NZ_CP019609.1"/>
</dbReference>
<dbReference type="PANTHER" id="PTHR43300:SF7">
    <property type="entry name" value="UDP-N-ACETYLBACILLOSAMINE N-ACETYLTRANSFERASE"/>
    <property type="match status" value="1"/>
</dbReference>
<dbReference type="Proteomes" id="UP000188246">
    <property type="component" value="Chromosome"/>
</dbReference>